<evidence type="ECO:0000313" key="13">
    <source>
        <dbReference type="EMBL" id="SDN65302.1"/>
    </source>
</evidence>
<dbReference type="GO" id="GO:0046872">
    <property type="term" value="F:metal ion binding"/>
    <property type="evidence" value="ECO:0007669"/>
    <property type="project" value="UniProtKB-KW"/>
</dbReference>
<dbReference type="InterPro" id="IPR004387">
    <property type="entry name" value="Pept_M50_Zn"/>
</dbReference>
<gene>
    <name evidence="13" type="ORF">SAMN04488516_10433</name>
</gene>
<evidence type="ECO:0000256" key="2">
    <source>
        <dbReference type="ARBA" id="ARBA00004141"/>
    </source>
</evidence>
<evidence type="ECO:0000256" key="3">
    <source>
        <dbReference type="ARBA" id="ARBA00007931"/>
    </source>
</evidence>
<dbReference type="SMART" id="SM00228">
    <property type="entry name" value="PDZ"/>
    <property type="match status" value="1"/>
</dbReference>
<keyword evidence="9 11" id="KW-0482">Metalloprotease</keyword>
<protein>
    <recommendedName>
        <fullName evidence="11">Zinc metalloprotease</fullName>
        <ecNumber evidence="11">3.4.24.-</ecNumber>
    </recommendedName>
</protein>
<proteinExistence type="inferred from homology"/>
<comment type="cofactor">
    <cofactor evidence="1 11">
        <name>Zn(2+)</name>
        <dbReference type="ChEBI" id="CHEBI:29105"/>
    </cofactor>
</comment>
<dbReference type="OrthoDB" id="9782003at2"/>
<dbReference type="CDD" id="cd23081">
    <property type="entry name" value="cpPDZ_EcRseP-like"/>
    <property type="match status" value="1"/>
</dbReference>
<evidence type="ECO:0000256" key="11">
    <source>
        <dbReference type="RuleBase" id="RU362031"/>
    </source>
</evidence>
<dbReference type="InterPro" id="IPR008915">
    <property type="entry name" value="Peptidase_M50"/>
</dbReference>
<dbReference type="GO" id="GO:0006508">
    <property type="term" value="P:proteolysis"/>
    <property type="evidence" value="ECO:0007669"/>
    <property type="project" value="UniProtKB-KW"/>
</dbReference>
<evidence type="ECO:0000256" key="1">
    <source>
        <dbReference type="ARBA" id="ARBA00001947"/>
    </source>
</evidence>
<dbReference type="InterPro" id="IPR041489">
    <property type="entry name" value="PDZ_6"/>
</dbReference>
<keyword evidence="10 11" id="KW-0472">Membrane</keyword>
<organism evidence="13 14">
    <name type="scientific">Desulfonauticus submarinus</name>
    <dbReference type="NCBI Taxonomy" id="206665"/>
    <lineage>
        <taxon>Bacteria</taxon>
        <taxon>Pseudomonadati</taxon>
        <taxon>Thermodesulfobacteriota</taxon>
        <taxon>Desulfovibrionia</taxon>
        <taxon>Desulfovibrionales</taxon>
        <taxon>Desulfonauticaceae</taxon>
        <taxon>Desulfonauticus</taxon>
    </lineage>
</organism>
<dbReference type="InterPro" id="IPR001478">
    <property type="entry name" value="PDZ"/>
</dbReference>
<dbReference type="GO" id="GO:0016020">
    <property type="term" value="C:membrane"/>
    <property type="evidence" value="ECO:0007669"/>
    <property type="project" value="UniProtKB-SubCell"/>
</dbReference>
<feature type="domain" description="PDZ" evidence="12">
    <location>
        <begin position="129"/>
        <end position="169"/>
    </location>
</feature>
<dbReference type="Pfam" id="PF17820">
    <property type="entry name" value="PDZ_6"/>
    <property type="match status" value="1"/>
</dbReference>
<dbReference type="EC" id="3.4.24.-" evidence="11"/>
<dbReference type="AlphaFoldDB" id="A0A1H0D565"/>
<dbReference type="STRING" id="206665.SAMN04488516_10433"/>
<evidence type="ECO:0000256" key="4">
    <source>
        <dbReference type="ARBA" id="ARBA00022670"/>
    </source>
</evidence>
<dbReference type="RefSeq" id="WP_092064682.1">
    <property type="nucleotide sequence ID" value="NZ_FNIN01000004.1"/>
</dbReference>
<comment type="similarity">
    <text evidence="3 11">Belongs to the peptidase M50B family.</text>
</comment>
<keyword evidence="6 11" id="KW-0378">Hydrolase</keyword>
<sequence>MIGIFAVIIVLALLIFFHELGHFLVAKMFKMGVSIFSLGFGPKLIGIKKGNTDYRISAIPLGGYVKLVGEKPDEPIEPPFTKQESFALRPAWQRILVVLAGPLFNFVLAWFIFWGLFFTQGKLQILPSIGKVIQNSPAETAGLKPGDLILKVNNTPISTWEELVKIVKENQEKPLSLTIQRGKYVYSLTVTPEIKTVKNIFGETIKTPQIGIVAGNNFKTYKLDFFTSSIEGLVHTFNLTKLTVIGIVKLIERILPLETIGGPITIAKLVSDQAQYGIINLLNLVALLSINLGLLNLLPIPVLDGGHILFYGLEIILRRPLSEKVQQISIKIGLTILFSLMGLAIYNDIMRIIK</sequence>
<dbReference type="PROSITE" id="PS50106">
    <property type="entry name" value="PDZ"/>
    <property type="match status" value="1"/>
</dbReference>
<evidence type="ECO:0000256" key="9">
    <source>
        <dbReference type="ARBA" id="ARBA00023049"/>
    </source>
</evidence>
<keyword evidence="8 11" id="KW-1133">Transmembrane helix</keyword>
<keyword evidence="14" id="KW-1185">Reference proteome</keyword>
<accession>A0A1H0D565</accession>
<reference evidence="13 14" key="1">
    <citation type="submission" date="2016-10" db="EMBL/GenBank/DDBJ databases">
        <authorList>
            <person name="de Groot N.N."/>
        </authorList>
    </citation>
    <scope>NUCLEOTIDE SEQUENCE [LARGE SCALE GENOMIC DNA]</scope>
    <source>
        <strain evidence="13 14">DSM 15269</strain>
    </source>
</reference>
<evidence type="ECO:0000259" key="12">
    <source>
        <dbReference type="PROSITE" id="PS50106"/>
    </source>
</evidence>
<dbReference type="Proteomes" id="UP000199602">
    <property type="component" value="Unassembled WGS sequence"/>
</dbReference>
<dbReference type="InterPro" id="IPR036034">
    <property type="entry name" value="PDZ_sf"/>
</dbReference>
<dbReference type="NCBIfam" id="TIGR00054">
    <property type="entry name" value="RIP metalloprotease RseP"/>
    <property type="match status" value="1"/>
</dbReference>
<dbReference type="Pfam" id="PF02163">
    <property type="entry name" value="Peptidase_M50"/>
    <property type="match status" value="1"/>
</dbReference>
<keyword evidence="4 13" id="KW-0645">Protease</keyword>
<dbReference type="EMBL" id="FNIN01000004">
    <property type="protein sequence ID" value="SDN65302.1"/>
    <property type="molecule type" value="Genomic_DNA"/>
</dbReference>
<dbReference type="PANTHER" id="PTHR42837">
    <property type="entry name" value="REGULATOR OF SIGMA-E PROTEASE RSEP"/>
    <property type="match status" value="1"/>
</dbReference>
<evidence type="ECO:0000256" key="8">
    <source>
        <dbReference type="ARBA" id="ARBA00022989"/>
    </source>
</evidence>
<name>A0A1H0D565_9BACT</name>
<evidence type="ECO:0000256" key="5">
    <source>
        <dbReference type="ARBA" id="ARBA00022692"/>
    </source>
</evidence>
<evidence type="ECO:0000256" key="6">
    <source>
        <dbReference type="ARBA" id="ARBA00022801"/>
    </source>
</evidence>
<keyword evidence="5 11" id="KW-0812">Transmembrane</keyword>
<evidence type="ECO:0000256" key="10">
    <source>
        <dbReference type="ARBA" id="ARBA00023136"/>
    </source>
</evidence>
<dbReference type="Gene3D" id="2.30.42.10">
    <property type="match status" value="1"/>
</dbReference>
<feature type="transmembrane region" description="Helical" evidence="11">
    <location>
        <begin position="328"/>
        <end position="346"/>
    </location>
</feature>
<evidence type="ECO:0000256" key="7">
    <source>
        <dbReference type="ARBA" id="ARBA00022833"/>
    </source>
</evidence>
<dbReference type="GO" id="GO:0004222">
    <property type="term" value="F:metalloendopeptidase activity"/>
    <property type="evidence" value="ECO:0007669"/>
    <property type="project" value="InterPro"/>
</dbReference>
<comment type="subcellular location">
    <subcellularLocation>
        <location evidence="2">Membrane</location>
        <topology evidence="2">Multi-pass membrane protein</topology>
    </subcellularLocation>
</comment>
<dbReference type="SUPFAM" id="SSF50156">
    <property type="entry name" value="PDZ domain-like"/>
    <property type="match status" value="1"/>
</dbReference>
<keyword evidence="7 11" id="KW-0862">Zinc</keyword>
<keyword evidence="11" id="KW-0479">Metal-binding</keyword>
<evidence type="ECO:0000313" key="14">
    <source>
        <dbReference type="Proteomes" id="UP000199602"/>
    </source>
</evidence>
<dbReference type="CDD" id="cd06163">
    <property type="entry name" value="S2P-M50_PDZ_RseP-like"/>
    <property type="match status" value="1"/>
</dbReference>
<feature type="transmembrane region" description="Helical" evidence="11">
    <location>
        <begin position="95"/>
        <end position="118"/>
    </location>
</feature>
<dbReference type="PANTHER" id="PTHR42837:SF2">
    <property type="entry name" value="MEMBRANE METALLOPROTEASE ARASP2, CHLOROPLASTIC-RELATED"/>
    <property type="match status" value="1"/>
</dbReference>